<protein>
    <submittedName>
        <fullName evidence="2">Uncharacterized protein</fullName>
    </submittedName>
</protein>
<dbReference type="AlphaFoldDB" id="A0AAN7GAT1"/>
<evidence type="ECO:0000313" key="2">
    <source>
        <dbReference type="EMBL" id="KAK4741566.1"/>
    </source>
</evidence>
<dbReference type="Proteomes" id="UP001345219">
    <property type="component" value="Chromosome 19"/>
</dbReference>
<feature type="region of interest" description="Disordered" evidence="1">
    <location>
        <begin position="1"/>
        <end position="43"/>
    </location>
</feature>
<feature type="region of interest" description="Disordered" evidence="1">
    <location>
        <begin position="61"/>
        <end position="81"/>
    </location>
</feature>
<dbReference type="EMBL" id="JAXIOK010000024">
    <property type="protein sequence ID" value="KAK4741566.1"/>
    <property type="molecule type" value="Genomic_DNA"/>
</dbReference>
<dbReference type="PANTHER" id="PTHR36746">
    <property type="entry name" value="BNAC04G51760D PROTEIN"/>
    <property type="match status" value="1"/>
</dbReference>
<organism evidence="2 3">
    <name type="scientific">Trapa incisa</name>
    <dbReference type="NCBI Taxonomy" id="236973"/>
    <lineage>
        <taxon>Eukaryota</taxon>
        <taxon>Viridiplantae</taxon>
        <taxon>Streptophyta</taxon>
        <taxon>Embryophyta</taxon>
        <taxon>Tracheophyta</taxon>
        <taxon>Spermatophyta</taxon>
        <taxon>Magnoliopsida</taxon>
        <taxon>eudicotyledons</taxon>
        <taxon>Gunneridae</taxon>
        <taxon>Pentapetalae</taxon>
        <taxon>rosids</taxon>
        <taxon>malvids</taxon>
        <taxon>Myrtales</taxon>
        <taxon>Lythraceae</taxon>
        <taxon>Trapa</taxon>
    </lineage>
</organism>
<evidence type="ECO:0000313" key="3">
    <source>
        <dbReference type="Proteomes" id="UP001345219"/>
    </source>
</evidence>
<reference evidence="2 3" key="1">
    <citation type="journal article" date="2023" name="Hortic Res">
        <title>Pangenome of water caltrop reveals structural variations and asymmetric subgenome divergence after allopolyploidization.</title>
        <authorList>
            <person name="Zhang X."/>
            <person name="Chen Y."/>
            <person name="Wang L."/>
            <person name="Yuan Y."/>
            <person name="Fang M."/>
            <person name="Shi L."/>
            <person name="Lu R."/>
            <person name="Comes H.P."/>
            <person name="Ma Y."/>
            <person name="Chen Y."/>
            <person name="Huang G."/>
            <person name="Zhou Y."/>
            <person name="Zheng Z."/>
            <person name="Qiu Y."/>
        </authorList>
    </citation>
    <scope>NUCLEOTIDE SEQUENCE [LARGE SCALE GENOMIC DNA]</scope>
    <source>
        <tissue evidence="2">Roots</tissue>
    </source>
</reference>
<name>A0AAN7GAT1_9MYRT</name>
<keyword evidence="3" id="KW-1185">Reference proteome</keyword>
<feature type="compositionally biased region" description="Polar residues" evidence="1">
    <location>
        <begin position="26"/>
        <end position="40"/>
    </location>
</feature>
<evidence type="ECO:0000256" key="1">
    <source>
        <dbReference type="SAM" id="MobiDB-lite"/>
    </source>
</evidence>
<gene>
    <name evidence="2" type="ORF">SAY87_025154</name>
</gene>
<sequence>MQKISATKEAAADMPNASEKLDLPDQSPTGSKMSGSNINDRVSDYITRTKLKMRTMSMAMTGGGKAKKAAKEPPAKPDPFADYIHRTKKKFWSTTLSIRGK</sequence>
<accession>A0AAN7GAT1</accession>
<comment type="caution">
    <text evidence="2">The sequence shown here is derived from an EMBL/GenBank/DDBJ whole genome shotgun (WGS) entry which is preliminary data.</text>
</comment>
<proteinExistence type="predicted"/>
<dbReference type="PANTHER" id="PTHR36746:SF3">
    <property type="entry name" value="DUF4005 DOMAIN-CONTAINING PROTEIN"/>
    <property type="match status" value="1"/>
</dbReference>